<dbReference type="InterPro" id="IPR050900">
    <property type="entry name" value="Transposase_IS3/IS150/IS904"/>
</dbReference>
<evidence type="ECO:0000313" key="3">
    <source>
        <dbReference type="EMBL" id="NKZ17583.1"/>
    </source>
</evidence>
<dbReference type="Proteomes" id="UP000590460">
    <property type="component" value="Unassembled WGS sequence"/>
</dbReference>
<dbReference type="InterPro" id="IPR036397">
    <property type="entry name" value="RNaseH_sf"/>
</dbReference>
<dbReference type="InterPro" id="IPR048020">
    <property type="entry name" value="Transpos_IS3"/>
</dbReference>
<accession>A0A846ZGM0</accession>
<gene>
    <name evidence="3" type="ORF">HF966_00020</name>
</gene>
<dbReference type="InterPro" id="IPR025948">
    <property type="entry name" value="HTH-like_dom"/>
</dbReference>
<dbReference type="InterPro" id="IPR001584">
    <property type="entry name" value="Integrase_cat-core"/>
</dbReference>
<dbReference type="Gene3D" id="3.30.420.10">
    <property type="entry name" value="Ribonuclease H-like superfamily/Ribonuclease H"/>
    <property type="match status" value="1"/>
</dbReference>
<comment type="function">
    <text evidence="1">Involved in the transposition of the insertion sequence.</text>
</comment>
<evidence type="ECO:0000313" key="4">
    <source>
        <dbReference type="Proteomes" id="UP000590460"/>
    </source>
</evidence>
<evidence type="ECO:0000259" key="2">
    <source>
        <dbReference type="PROSITE" id="PS50994"/>
    </source>
</evidence>
<dbReference type="PROSITE" id="PS50994">
    <property type="entry name" value="INTEGRASE"/>
    <property type="match status" value="1"/>
</dbReference>
<dbReference type="GO" id="GO:0015074">
    <property type="term" value="P:DNA integration"/>
    <property type="evidence" value="ECO:0007669"/>
    <property type="project" value="InterPro"/>
</dbReference>
<name>A0A846ZGM0_9LACO</name>
<proteinExistence type="predicted"/>
<protein>
    <submittedName>
        <fullName evidence="3">IS3 family transposase</fullName>
    </submittedName>
</protein>
<dbReference type="Pfam" id="PF13276">
    <property type="entry name" value="HTH_21"/>
    <property type="match status" value="1"/>
</dbReference>
<dbReference type="InterPro" id="IPR012337">
    <property type="entry name" value="RNaseH-like_sf"/>
</dbReference>
<dbReference type="NCBIfam" id="NF033516">
    <property type="entry name" value="transpos_IS3"/>
    <property type="match status" value="1"/>
</dbReference>
<comment type="caution">
    <text evidence="3">The sequence shown here is derived from an EMBL/GenBank/DDBJ whole genome shotgun (WGS) entry which is preliminary data.</text>
</comment>
<dbReference type="GO" id="GO:0003676">
    <property type="term" value="F:nucleic acid binding"/>
    <property type="evidence" value="ECO:0007669"/>
    <property type="project" value="InterPro"/>
</dbReference>
<dbReference type="PANTHER" id="PTHR46889">
    <property type="entry name" value="TRANSPOSASE INSF FOR INSERTION SEQUENCE IS3B-RELATED"/>
    <property type="match status" value="1"/>
</dbReference>
<dbReference type="SUPFAM" id="SSF53098">
    <property type="entry name" value="Ribonuclease H-like"/>
    <property type="match status" value="1"/>
</dbReference>
<dbReference type="EMBL" id="JAAXPO010000001">
    <property type="protein sequence ID" value="NKZ17583.1"/>
    <property type="molecule type" value="Genomic_DNA"/>
</dbReference>
<evidence type="ECO:0000256" key="1">
    <source>
        <dbReference type="ARBA" id="ARBA00002286"/>
    </source>
</evidence>
<dbReference type="Pfam" id="PF00665">
    <property type="entry name" value="rve"/>
    <property type="match status" value="1"/>
</dbReference>
<organism evidence="3 4">
    <name type="scientific">Leuconostoc holzapfelii</name>
    <dbReference type="NCBI Taxonomy" id="434464"/>
    <lineage>
        <taxon>Bacteria</taxon>
        <taxon>Bacillati</taxon>
        <taxon>Bacillota</taxon>
        <taxon>Bacilli</taxon>
        <taxon>Lactobacillales</taxon>
        <taxon>Lactobacillaceae</taxon>
        <taxon>Leuconostoc</taxon>
    </lineage>
</organism>
<reference evidence="3 4" key="1">
    <citation type="submission" date="2020-04" db="EMBL/GenBank/DDBJ databases">
        <title>MicrobeNet Type strains.</title>
        <authorList>
            <person name="Nicholson A.C."/>
        </authorList>
    </citation>
    <scope>NUCLEOTIDE SEQUENCE [LARGE SCALE GENOMIC DNA]</scope>
    <source>
        <strain evidence="3 4">CCUG 54536</strain>
    </source>
</reference>
<dbReference type="Pfam" id="PF13333">
    <property type="entry name" value="rve_2"/>
    <property type="match status" value="1"/>
</dbReference>
<feature type="domain" description="Integrase catalytic" evidence="2">
    <location>
        <begin position="111"/>
        <end position="268"/>
    </location>
</feature>
<dbReference type="AlphaFoldDB" id="A0A846ZGM0"/>
<dbReference type="PANTHER" id="PTHR46889:SF5">
    <property type="entry name" value="INTEGRASE PROTEIN"/>
    <property type="match status" value="1"/>
</dbReference>
<sequence>MTALPIIQANLAVGHRITTILKVLQIPRSTYYHWLSYQPSPRDLENQRITDLGHNIWLSSNKVYGYKRVHVALKRQGINVGVKRVWRLMKAIHAQSIMQRRFRKPVTQVLYAQRPNLIKHFDDMSGIWVADVTYIQMPGGSHLYLGTVFDPETRQVLSHKISTIRDGQFVADILSDALKHHGAPRYLHTDMGSEYTSMTFDDVMKNHHIKHSYSKKGHPYDNARIEAFHSILKRELIYPNQFSSKYELIARVSWYINWFNTKRINLIA</sequence>